<dbReference type="EMBL" id="WOEZ01000044">
    <property type="protein sequence ID" value="NPT54908.1"/>
    <property type="molecule type" value="Genomic_DNA"/>
</dbReference>
<dbReference type="AlphaFoldDB" id="A0A972NMB3"/>
<gene>
    <name evidence="1" type="ORF">GNZ13_09860</name>
    <name evidence="2" type="ORF">GNZ13_41945</name>
</gene>
<evidence type="ECO:0000313" key="3">
    <source>
        <dbReference type="Proteomes" id="UP000655523"/>
    </source>
</evidence>
<evidence type="ECO:0000313" key="2">
    <source>
        <dbReference type="EMBL" id="NPT60937.1"/>
    </source>
</evidence>
<name>A0A972NMB3_9BURK</name>
<protein>
    <submittedName>
        <fullName evidence="1">Uncharacterized protein</fullName>
    </submittedName>
</protein>
<evidence type="ECO:0000313" key="1">
    <source>
        <dbReference type="EMBL" id="NPT54908.1"/>
    </source>
</evidence>
<keyword evidence="3" id="KW-1185">Reference proteome</keyword>
<sequence>MLYQELIKEFQVSEDVFVGIDKVVLSPKCADCKQGFAMMLGVRDSLKAIEGPDLRIKHHQKSSGAIWVARLRNADKKRILTLVVGVYGGHPYVHLVFNPSKLNADDWFWVELCVFSCFDQSLNWLFQNAIVKKIELYIDLIGVDIHGVIPVTSRKIFRKNYAGKTSVTIYLGTRTNRFSLAVYDKRQHLLDTTKTTIPHALTRVEARLILESMTLRDLAEGKLKDPLTGSVFILSPKALEDFCLVYKGKGLYEQIEQEGTLAGFNLPARKHMVEALPSRCISQWKSHDAWPILLKMFRHFFPDLGGLPYNF</sequence>
<accession>A0A972NMB3</accession>
<dbReference type="RefSeq" id="WP_172162896.1">
    <property type="nucleotide sequence ID" value="NZ_WOEZ01000044.1"/>
</dbReference>
<reference evidence="1 3" key="1">
    <citation type="submission" date="2019-11" db="EMBL/GenBank/DDBJ databases">
        <title>Metabolism of dissolved organic matter in forest soils.</title>
        <authorList>
            <person name="Cyle K.T."/>
            <person name="Wilhelm R.C."/>
            <person name="Martinez C.E."/>
        </authorList>
    </citation>
    <scope>NUCLEOTIDE SEQUENCE [LARGE SCALE GENOMIC DNA]</scope>
    <source>
        <strain evidence="1 3">5N</strain>
    </source>
</reference>
<organism evidence="1 3">
    <name type="scientific">Paraburkholderia elongata</name>
    <dbReference type="NCBI Taxonomy" id="2675747"/>
    <lineage>
        <taxon>Bacteria</taxon>
        <taxon>Pseudomonadati</taxon>
        <taxon>Pseudomonadota</taxon>
        <taxon>Betaproteobacteria</taxon>
        <taxon>Burkholderiales</taxon>
        <taxon>Burkholderiaceae</taxon>
        <taxon>Paraburkholderia</taxon>
    </lineage>
</organism>
<comment type="caution">
    <text evidence="1">The sequence shown here is derived from an EMBL/GenBank/DDBJ whole genome shotgun (WGS) entry which is preliminary data.</text>
</comment>
<dbReference type="Proteomes" id="UP000655523">
    <property type="component" value="Unassembled WGS sequence"/>
</dbReference>
<dbReference type="EMBL" id="WOEZ01000245">
    <property type="protein sequence ID" value="NPT60937.1"/>
    <property type="molecule type" value="Genomic_DNA"/>
</dbReference>
<proteinExistence type="predicted"/>